<evidence type="ECO:0000313" key="3">
    <source>
        <dbReference type="Proteomes" id="UP001430306"/>
    </source>
</evidence>
<reference evidence="2" key="1">
    <citation type="submission" date="2021-11" db="EMBL/GenBank/DDBJ databases">
        <title>Genome sequence.</title>
        <authorList>
            <person name="Sun Q."/>
        </authorList>
    </citation>
    <scope>NUCLEOTIDE SEQUENCE</scope>
    <source>
        <strain evidence="2">JC740</strain>
    </source>
</reference>
<organism evidence="2 3">
    <name type="scientific">Rhodopirellula halodulae</name>
    <dbReference type="NCBI Taxonomy" id="2894198"/>
    <lineage>
        <taxon>Bacteria</taxon>
        <taxon>Pseudomonadati</taxon>
        <taxon>Planctomycetota</taxon>
        <taxon>Planctomycetia</taxon>
        <taxon>Pirellulales</taxon>
        <taxon>Pirellulaceae</taxon>
        <taxon>Rhodopirellula</taxon>
    </lineage>
</organism>
<dbReference type="RefSeq" id="WP_230251418.1">
    <property type="nucleotide sequence ID" value="NZ_JAJKFV010000002.1"/>
</dbReference>
<keyword evidence="3" id="KW-1185">Reference proteome</keyword>
<sequence>MSTSSPTPNPSEWVPPETGTPRHEIQCLDWGRITALFDTETVDAAFGDWIASDLSEMEVQLSAFQSHGAKIRGLKEDR</sequence>
<accession>A0ABS8NFM8</accession>
<feature type="region of interest" description="Disordered" evidence="1">
    <location>
        <begin position="1"/>
        <end position="22"/>
    </location>
</feature>
<dbReference type="EMBL" id="JAJKFW010000020">
    <property type="protein sequence ID" value="MCC9642345.1"/>
    <property type="molecule type" value="Genomic_DNA"/>
</dbReference>
<evidence type="ECO:0000256" key="1">
    <source>
        <dbReference type="SAM" id="MobiDB-lite"/>
    </source>
</evidence>
<dbReference type="Proteomes" id="UP001430306">
    <property type="component" value="Unassembled WGS sequence"/>
</dbReference>
<name>A0ABS8NFM8_9BACT</name>
<gene>
    <name evidence="2" type="ORF">LOC71_08665</name>
</gene>
<evidence type="ECO:0000313" key="2">
    <source>
        <dbReference type="EMBL" id="MCC9642345.1"/>
    </source>
</evidence>
<proteinExistence type="predicted"/>
<protein>
    <submittedName>
        <fullName evidence="2">Uncharacterized protein</fullName>
    </submittedName>
</protein>
<comment type="caution">
    <text evidence="2">The sequence shown here is derived from an EMBL/GenBank/DDBJ whole genome shotgun (WGS) entry which is preliminary data.</text>
</comment>